<name>A0A8H6KC12_9PEZI</name>
<evidence type="ECO:0000256" key="1">
    <source>
        <dbReference type="SAM" id="MobiDB-lite"/>
    </source>
</evidence>
<organism evidence="2 3">
    <name type="scientific">Colletotrichum plurivorum</name>
    <dbReference type="NCBI Taxonomy" id="2175906"/>
    <lineage>
        <taxon>Eukaryota</taxon>
        <taxon>Fungi</taxon>
        <taxon>Dikarya</taxon>
        <taxon>Ascomycota</taxon>
        <taxon>Pezizomycotina</taxon>
        <taxon>Sordariomycetes</taxon>
        <taxon>Hypocreomycetidae</taxon>
        <taxon>Glomerellales</taxon>
        <taxon>Glomerellaceae</taxon>
        <taxon>Colletotrichum</taxon>
        <taxon>Colletotrichum orchidearum species complex</taxon>
    </lineage>
</organism>
<dbReference type="PANTHER" id="PTHR37285">
    <property type="entry name" value="SPORE WALL MATURATION PROTEIN DIT1"/>
    <property type="match status" value="1"/>
</dbReference>
<protein>
    <submittedName>
        <fullName evidence="2">Pyoverdine dityrosine biosynthesis</fullName>
    </submittedName>
</protein>
<dbReference type="Proteomes" id="UP000654918">
    <property type="component" value="Unassembled WGS sequence"/>
</dbReference>
<keyword evidence="3" id="KW-1185">Reference proteome</keyword>
<feature type="region of interest" description="Disordered" evidence="1">
    <location>
        <begin position="1"/>
        <end position="20"/>
    </location>
</feature>
<reference evidence="2" key="1">
    <citation type="journal article" date="2020" name="Phytopathology">
        <title>Genome Sequence Resources of Colletotrichum truncatum, C. plurivorum, C. musicola, and C. sojae: Four Species Pathogenic to Soybean (Glycine max).</title>
        <authorList>
            <person name="Rogerio F."/>
            <person name="Boufleur T.R."/>
            <person name="Ciampi-Guillardi M."/>
            <person name="Sukno S.A."/>
            <person name="Thon M.R."/>
            <person name="Massola Junior N.S."/>
            <person name="Baroncelli R."/>
        </authorList>
    </citation>
    <scope>NUCLEOTIDE SEQUENCE</scope>
    <source>
        <strain evidence="2">LFN00145</strain>
    </source>
</reference>
<dbReference type="EMBL" id="WIGO01000124">
    <property type="protein sequence ID" value="KAF6828315.1"/>
    <property type="molecule type" value="Genomic_DNA"/>
</dbReference>
<dbReference type="AlphaFoldDB" id="A0A8H6KC12"/>
<proteinExistence type="predicted"/>
<accession>A0A8H6KC12</accession>
<evidence type="ECO:0000313" key="2">
    <source>
        <dbReference type="EMBL" id="KAF6828315.1"/>
    </source>
</evidence>
<dbReference type="PANTHER" id="PTHR37285:SF5">
    <property type="entry name" value="SPORE WALL MATURATION PROTEIN DIT1"/>
    <property type="match status" value="1"/>
</dbReference>
<sequence length="551" mass="60819">MANPSAAAPPTQEPLKMVPAGKPKAKPLLNVQAPVAWQKSVLATLDTGFNTGFSPIDTTKLKSPFRATSINMISDLEIGSPIDSFEVEITSPLRAFSINLASDDDAAPGSPINPSDLRSPLRATSITMGPALSIEDAKKQSQDNFIFAGDQEIKLPTPPPEAFTETEIAHKIMDVFQSYGRHILPEGETEHTWIGRKMFLPRVEQYIRDNVPIKMIIPSFPWKSINRVDKVIGVLPDLGEYLALARLNALCVEIGKVYSAGAEVHIATDGLVFNDVVGISDDETWEYGAKLMAMAAEKGYKGIKLLRVMDFLGMTDGLGPMTKEQYMEQVEEARRQLESQFGNALEEVRAMIDSDNDTLLTYRGFIRFLEVDLRNSPVAAHATSGHKYRKVVKEVAMKMMMRAESFTKIILATCPDYVRLSIHPSSGAVKLSMPLLVEKHNPDGFPRTPWHSCIAVSVDGGYRSLHARDVRDTHDLVERDGQPWCFREKSELFELGDNVVVEHLYPTGVEIRPKNAGSGPVNLGDEAKEKLTKLAKLQPVKAVGFADASEF</sequence>
<gene>
    <name evidence="2" type="ORF">CPLU01_08590</name>
</gene>
<dbReference type="Pfam" id="PF05141">
    <property type="entry name" value="DIT1_PvcA"/>
    <property type="match status" value="1"/>
</dbReference>
<comment type="caution">
    <text evidence="2">The sequence shown here is derived from an EMBL/GenBank/DDBJ whole genome shotgun (WGS) entry which is preliminary data.</text>
</comment>
<evidence type="ECO:0000313" key="3">
    <source>
        <dbReference type="Proteomes" id="UP000654918"/>
    </source>
</evidence>
<dbReference type="InterPro" id="IPR007817">
    <property type="entry name" value="Isocyanide_synthase_DIT1"/>
</dbReference>